<dbReference type="InterPro" id="IPR000198">
    <property type="entry name" value="RhoGAP_dom"/>
</dbReference>
<evidence type="ECO:0000313" key="9">
    <source>
        <dbReference type="Proteomes" id="UP000695562"/>
    </source>
</evidence>
<feature type="compositionally biased region" description="Pro residues" evidence="6">
    <location>
        <begin position="524"/>
        <end position="533"/>
    </location>
</feature>
<dbReference type="OrthoDB" id="185175at2759"/>
<keyword evidence="9" id="KW-1185">Reference proteome</keyword>
<proteinExistence type="predicted"/>
<dbReference type="InterPro" id="IPR050729">
    <property type="entry name" value="Rho-GAP"/>
</dbReference>
<evidence type="ECO:0000313" key="8">
    <source>
        <dbReference type="EMBL" id="KAF2076406.1"/>
    </source>
</evidence>
<evidence type="ECO:0000259" key="7">
    <source>
        <dbReference type="PROSITE" id="PS50238"/>
    </source>
</evidence>
<protein>
    <recommendedName>
        <fullName evidence="7">Rho-GAP domain-containing protein</fullName>
    </recommendedName>
</protein>
<evidence type="ECO:0000256" key="4">
    <source>
        <dbReference type="ARBA" id="ARBA00037092"/>
    </source>
</evidence>
<feature type="coiled-coil region" evidence="5">
    <location>
        <begin position="239"/>
        <end position="357"/>
    </location>
</feature>
<keyword evidence="2" id="KW-0343">GTPase activation</keyword>
<feature type="region of interest" description="Disordered" evidence="6">
    <location>
        <begin position="490"/>
        <end position="537"/>
    </location>
</feature>
<sequence>MEPISPTASSSKKNNAVTKTFKKILKPGEKKKKQKATTLIAVKYLIQYLEQHCLELEGICRISGNTIKVKELKKQLESEIHSGSELSHDLSKYDKHVVSGTLKMFLRDYDEPLLTFDLYKNFLASADIKEKGAKMAFIKSLLSALPKDHSDLVQVVLKFLYTLQLHSQKNKMTCSNLAIVFAPTLLRLKEETLESMMTDSNIISEISRFLIEEFNPLYEMNTTILYKLKSQDLGIKEEKKSVSEQLEDAKLTIDQLTKQLAEEARERSILETYSNSLDQKLQEQSECLKSVQEEKDSLSELLNEFRETNRKQSEEIQLLTDSKNKIETEKNQLQSLKEQLEKQNTQLNQDLQFIKQEHDKQGKELESIKKLYQTKLLDFEKLSKYSSEQSSQIATLTKDVGVKTDENNAFVQKVNLLTKERDDAILTSERVQGQITLLLNTNTNGKKGSLSKSVKKDYENAQKKLKDYEAKISLLEKEKYQLTDQLSKLKPATPTTTTTTTTTSSSKFIIGKKPNQKDKKGSPAPTPSTPPPPIDEDDLISVKKFAFYWMNLALKTDALVKGENCNIPGSEILEDLLQKNVRVALWNDYVLTKIKELN</sequence>
<name>A0A8J4Q826_9MYCE</name>
<gene>
    <name evidence="8" type="ORF">CYY_002311</name>
</gene>
<dbReference type="Proteomes" id="UP000695562">
    <property type="component" value="Unassembled WGS sequence"/>
</dbReference>
<dbReference type="PANTHER" id="PTHR23176">
    <property type="entry name" value="RHO/RAC/CDC GTPASE-ACTIVATING PROTEIN"/>
    <property type="match status" value="1"/>
</dbReference>
<evidence type="ECO:0000256" key="5">
    <source>
        <dbReference type="SAM" id="Coils"/>
    </source>
</evidence>
<keyword evidence="3" id="KW-0963">Cytoplasm</keyword>
<evidence type="ECO:0000256" key="1">
    <source>
        <dbReference type="ARBA" id="ARBA00004496"/>
    </source>
</evidence>
<dbReference type="GO" id="GO:0005096">
    <property type="term" value="F:GTPase activator activity"/>
    <property type="evidence" value="ECO:0007669"/>
    <property type="project" value="UniProtKB-KW"/>
</dbReference>
<dbReference type="GO" id="GO:0005737">
    <property type="term" value="C:cytoplasm"/>
    <property type="evidence" value="ECO:0007669"/>
    <property type="project" value="UniProtKB-SubCell"/>
</dbReference>
<comment type="function">
    <text evidence="4">Rho GTPase-activating protein involved in the signal transduction pathway.</text>
</comment>
<evidence type="ECO:0000256" key="6">
    <source>
        <dbReference type="SAM" id="MobiDB-lite"/>
    </source>
</evidence>
<accession>A0A8J4Q826</accession>
<dbReference type="Gene3D" id="1.10.555.10">
    <property type="entry name" value="Rho GTPase activation protein"/>
    <property type="match status" value="1"/>
</dbReference>
<evidence type="ECO:0000256" key="2">
    <source>
        <dbReference type="ARBA" id="ARBA00022468"/>
    </source>
</evidence>
<organism evidence="8 9">
    <name type="scientific">Polysphondylium violaceum</name>
    <dbReference type="NCBI Taxonomy" id="133409"/>
    <lineage>
        <taxon>Eukaryota</taxon>
        <taxon>Amoebozoa</taxon>
        <taxon>Evosea</taxon>
        <taxon>Eumycetozoa</taxon>
        <taxon>Dictyostelia</taxon>
        <taxon>Dictyosteliales</taxon>
        <taxon>Dictyosteliaceae</taxon>
        <taxon>Polysphondylium</taxon>
    </lineage>
</organism>
<dbReference type="EMBL" id="AJWJ01000062">
    <property type="protein sequence ID" value="KAF2076406.1"/>
    <property type="molecule type" value="Genomic_DNA"/>
</dbReference>
<dbReference type="AlphaFoldDB" id="A0A8J4Q826"/>
<feature type="compositionally biased region" description="Low complexity" evidence="6">
    <location>
        <begin position="493"/>
        <end position="506"/>
    </location>
</feature>
<dbReference type="PANTHER" id="PTHR23176:SF129">
    <property type="entry name" value="RHO GTPASE ACTIVATING PROTEIN AT 16F, ISOFORM E-RELATED"/>
    <property type="match status" value="1"/>
</dbReference>
<feature type="domain" description="Rho-GAP" evidence="7">
    <location>
        <begin position="19"/>
        <end position="218"/>
    </location>
</feature>
<feature type="coiled-coil region" evidence="5">
    <location>
        <begin position="451"/>
        <end position="485"/>
    </location>
</feature>
<dbReference type="GO" id="GO:0007165">
    <property type="term" value="P:signal transduction"/>
    <property type="evidence" value="ECO:0007669"/>
    <property type="project" value="InterPro"/>
</dbReference>
<comment type="caution">
    <text evidence="8">The sequence shown here is derived from an EMBL/GenBank/DDBJ whole genome shotgun (WGS) entry which is preliminary data.</text>
</comment>
<evidence type="ECO:0000256" key="3">
    <source>
        <dbReference type="ARBA" id="ARBA00022490"/>
    </source>
</evidence>
<comment type="subcellular location">
    <subcellularLocation>
        <location evidence="1">Cytoplasm</location>
    </subcellularLocation>
</comment>
<keyword evidence="5" id="KW-0175">Coiled coil</keyword>
<dbReference type="PROSITE" id="PS50238">
    <property type="entry name" value="RHOGAP"/>
    <property type="match status" value="1"/>
</dbReference>
<dbReference type="InterPro" id="IPR008936">
    <property type="entry name" value="Rho_GTPase_activation_prot"/>
</dbReference>
<dbReference type="SUPFAM" id="SSF48350">
    <property type="entry name" value="GTPase activation domain, GAP"/>
    <property type="match status" value="1"/>
</dbReference>
<dbReference type="SMART" id="SM00324">
    <property type="entry name" value="RhoGAP"/>
    <property type="match status" value="1"/>
</dbReference>
<dbReference type="CDD" id="cd00159">
    <property type="entry name" value="RhoGAP"/>
    <property type="match status" value="1"/>
</dbReference>
<reference evidence="8" key="1">
    <citation type="submission" date="2020-01" db="EMBL/GenBank/DDBJ databases">
        <title>Development of genomics and gene disruption for Polysphondylium violaceum indicates a role for the polyketide synthase stlB in stalk morphogenesis.</title>
        <authorList>
            <person name="Narita B."/>
            <person name="Kawabe Y."/>
            <person name="Kin K."/>
            <person name="Saito T."/>
            <person name="Gibbs R."/>
            <person name="Kuspa A."/>
            <person name="Muzny D."/>
            <person name="Queller D."/>
            <person name="Richards S."/>
            <person name="Strassman J."/>
            <person name="Sucgang R."/>
            <person name="Worley K."/>
            <person name="Schaap P."/>
        </authorList>
    </citation>
    <scope>NUCLEOTIDE SEQUENCE</scope>
    <source>
        <strain evidence="8">QSvi11</strain>
    </source>
</reference>
<dbReference type="Pfam" id="PF00620">
    <property type="entry name" value="RhoGAP"/>
    <property type="match status" value="1"/>
</dbReference>